<keyword evidence="5 9" id="KW-0479">Metal-binding</keyword>
<comment type="cofactor">
    <cofactor evidence="1 9">
        <name>[4Fe-4S] cluster</name>
        <dbReference type="ChEBI" id="CHEBI:49883"/>
    </cofactor>
</comment>
<evidence type="ECO:0000256" key="6">
    <source>
        <dbReference type="ARBA" id="ARBA00023004"/>
    </source>
</evidence>
<comment type="similarity">
    <text evidence="2 9">Belongs to the anamorsin family.</text>
</comment>
<dbReference type="PANTHER" id="PTHR13273">
    <property type="entry name" value="ANAMORSIN"/>
    <property type="match status" value="1"/>
</dbReference>
<dbReference type="GO" id="GO:0005758">
    <property type="term" value="C:mitochondrial intermembrane space"/>
    <property type="evidence" value="ECO:0007669"/>
    <property type="project" value="UniProtKB-SubCell"/>
</dbReference>
<sequence>MNVLILIHPAVTTKPELLESLKYSYTNSSTQDNTLDQHLINKLNDDSVLLRADHYDVVHYLTTELPEEIEFPTDNLLPKIHKCLKNNNKSRFVGLSNKFKLYALIHGFDIVEGKQDTNSDLPSFPSDASYYWVKKQVLADSTNGISQTTKTNKTTTTLLNRKSGSLLSPLGSSNGTKKGLPQFTKKSALPIFKKKDIAPQQKVVLNTETDDLDDDLEEDDLEDNDDEAVDESKLAFFTKLSVNDQTINEDDLIPQGEKSMDNNGTNTAGSNGKCEMLISKIDCEDGKGKQKRRKKACKDCTCGLKEQEDAELDQVQEQQNRVLFKLDKKDLTEIDFTIKGKKVGGCGSCALGDAFRCSGCPYLGLPAFKPGQQINLNSIADDL</sequence>
<evidence type="ECO:0000259" key="12">
    <source>
        <dbReference type="Pfam" id="PF16803"/>
    </source>
</evidence>
<dbReference type="InterPro" id="IPR007785">
    <property type="entry name" value="Anamorsin"/>
</dbReference>
<evidence type="ECO:0000256" key="4">
    <source>
        <dbReference type="ARBA" id="ARBA00022490"/>
    </source>
</evidence>
<dbReference type="GO" id="GO:0016226">
    <property type="term" value="P:iron-sulfur cluster assembly"/>
    <property type="evidence" value="ECO:0007669"/>
    <property type="project" value="UniProtKB-UniRule"/>
</dbReference>
<dbReference type="Pfam" id="PF05093">
    <property type="entry name" value="CIAPIN1"/>
    <property type="match status" value="1"/>
</dbReference>
<keyword evidence="6 9" id="KW-0408">Iron</keyword>
<comment type="domain">
    <text evidence="9">The N-terminal domain has structural similarity with S-adenosyl-L-methionine-dependent methyltransferases, but does not bind S-adenosyl-L-methionine. It is required for correct assembly of the 2 Fe-S clusters.</text>
</comment>
<feature type="region of interest" description="Linker" evidence="9">
    <location>
        <begin position="169"/>
        <end position="252"/>
    </location>
</feature>
<dbReference type="FunCoup" id="A0A1E5R9Y9">
    <property type="interactions" value="181"/>
</dbReference>
<dbReference type="Pfam" id="PF16803">
    <property type="entry name" value="DRE2_N"/>
    <property type="match status" value="1"/>
</dbReference>
<evidence type="ECO:0000256" key="9">
    <source>
        <dbReference type="HAMAP-Rule" id="MF_03115"/>
    </source>
</evidence>
<keyword evidence="9" id="KW-0001">2Fe-2S</keyword>
<dbReference type="HAMAP" id="MF_03115">
    <property type="entry name" value="Anamorsin"/>
    <property type="match status" value="1"/>
</dbReference>
<comment type="subcellular location">
    <subcellularLocation>
        <location evidence="9">Cytoplasm</location>
    </subcellularLocation>
    <subcellularLocation>
        <location evidence="9">Mitochondrion intermembrane space</location>
    </subcellularLocation>
</comment>
<organism evidence="13 14">
    <name type="scientific">Hanseniaspora osmophila</name>
    <dbReference type="NCBI Taxonomy" id="56408"/>
    <lineage>
        <taxon>Eukaryota</taxon>
        <taxon>Fungi</taxon>
        <taxon>Dikarya</taxon>
        <taxon>Ascomycota</taxon>
        <taxon>Saccharomycotina</taxon>
        <taxon>Saccharomycetes</taxon>
        <taxon>Saccharomycodales</taxon>
        <taxon>Saccharomycodaceae</taxon>
        <taxon>Hanseniaspora</taxon>
    </lineage>
</organism>
<keyword evidence="7 9" id="KW-0411">Iron-sulfur</keyword>
<evidence type="ECO:0000256" key="7">
    <source>
        <dbReference type="ARBA" id="ARBA00023014"/>
    </source>
</evidence>
<comment type="caution">
    <text evidence="13">The sequence shown here is derived from an EMBL/GenBank/DDBJ whole genome shotgun (WGS) entry which is preliminary data.</text>
</comment>
<evidence type="ECO:0000256" key="1">
    <source>
        <dbReference type="ARBA" id="ARBA00001966"/>
    </source>
</evidence>
<comment type="domain">
    <text evidence="9">The C-terminal domain binds 2 Fe-S clusters but is otherwise mostly in an intrinsically disordered conformation.</text>
</comment>
<evidence type="ECO:0000256" key="8">
    <source>
        <dbReference type="ARBA" id="ARBA00023128"/>
    </source>
</evidence>
<feature type="domain" description="Anamorsin C-terminal" evidence="11">
    <location>
        <begin position="281"/>
        <end position="376"/>
    </location>
</feature>
<proteinExistence type="inferred from homology"/>
<comment type="cofactor">
    <cofactor evidence="9">
        <name>[2Fe-2S] cluster</name>
        <dbReference type="ChEBI" id="CHEBI:190135"/>
    </cofactor>
</comment>
<accession>A0A1E5R9Y9</accession>
<feature type="region of interest" description="Fe-S binding site B" evidence="9">
    <location>
        <begin position="346"/>
        <end position="360"/>
    </location>
</feature>
<feature type="binding site" evidence="9">
    <location>
        <position position="302"/>
    </location>
    <ligand>
        <name>[2Fe-2S] cluster</name>
        <dbReference type="ChEBI" id="CHEBI:190135"/>
    </ligand>
</feature>
<feature type="binding site" evidence="9">
    <location>
        <position position="297"/>
    </location>
    <ligand>
        <name>[2Fe-2S] cluster</name>
        <dbReference type="ChEBI" id="CHEBI:190135"/>
    </ligand>
</feature>
<dbReference type="GO" id="GO:0009055">
    <property type="term" value="F:electron transfer activity"/>
    <property type="evidence" value="ECO:0007669"/>
    <property type="project" value="UniProtKB-UniRule"/>
</dbReference>
<feature type="binding site" evidence="9">
    <location>
        <position position="349"/>
    </location>
    <ligand>
        <name>[4Fe-4S] cluster</name>
        <dbReference type="ChEBI" id="CHEBI:49883"/>
    </ligand>
</feature>
<feature type="binding site" evidence="9">
    <location>
        <position position="283"/>
    </location>
    <ligand>
        <name>[2Fe-2S] cluster</name>
        <dbReference type="ChEBI" id="CHEBI:190135"/>
    </ligand>
</feature>
<feature type="compositionally biased region" description="Acidic residues" evidence="10">
    <location>
        <begin position="208"/>
        <end position="228"/>
    </location>
</feature>
<evidence type="ECO:0000259" key="11">
    <source>
        <dbReference type="Pfam" id="PF05093"/>
    </source>
</evidence>
<evidence type="ECO:0000256" key="3">
    <source>
        <dbReference type="ARBA" id="ARBA00022485"/>
    </source>
</evidence>
<protein>
    <submittedName>
        <fullName evidence="13">Fe-S cluster assembly protein DRE2</fullName>
    </submittedName>
</protein>
<feature type="short sequence motif" description="Cx2C motif 1" evidence="9">
    <location>
        <begin position="346"/>
        <end position="349"/>
    </location>
</feature>
<comment type="caution">
    <text evidence="9">Lacks conserved residue(s) required for the propagation of feature annotation.</text>
</comment>
<dbReference type="InParanoid" id="A0A1E5R9Y9"/>
<evidence type="ECO:0000256" key="2">
    <source>
        <dbReference type="ARBA" id="ARBA00008169"/>
    </source>
</evidence>
<feature type="domain" description="Fe-S cluster assembly protein Dre2 N-terminal" evidence="12">
    <location>
        <begin position="2"/>
        <end position="116"/>
    </location>
</feature>
<keyword evidence="3 9" id="KW-0004">4Fe-4S</keyword>
<dbReference type="AlphaFoldDB" id="A0A1E5R9Y9"/>
<evidence type="ECO:0000256" key="10">
    <source>
        <dbReference type="SAM" id="MobiDB-lite"/>
    </source>
</evidence>
<keyword evidence="8 9" id="KW-0496">Mitochondrion</keyword>
<dbReference type="GO" id="GO:0051537">
    <property type="term" value="F:2 iron, 2 sulfur cluster binding"/>
    <property type="evidence" value="ECO:0007669"/>
    <property type="project" value="UniProtKB-UniRule"/>
</dbReference>
<feature type="binding site" evidence="9">
    <location>
        <position position="300"/>
    </location>
    <ligand>
        <name>[2Fe-2S] cluster</name>
        <dbReference type="ChEBI" id="CHEBI:190135"/>
    </ligand>
</feature>
<dbReference type="InterPro" id="IPR046408">
    <property type="entry name" value="CIAPIN1"/>
</dbReference>
<feature type="region of interest" description="Disordered" evidence="10">
    <location>
        <begin position="205"/>
        <end position="228"/>
    </location>
</feature>
<dbReference type="PANTHER" id="PTHR13273:SF14">
    <property type="entry name" value="ANAMORSIN"/>
    <property type="match status" value="1"/>
</dbReference>
<dbReference type="STRING" id="56408.A0A1E5R9Y9"/>
<dbReference type="EMBL" id="LPNM01000008">
    <property type="protein sequence ID" value="OEJ83720.1"/>
    <property type="molecule type" value="Genomic_DNA"/>
</dbReference>
<feature type="binding site" evidence="9">
    <location>
        <position position="346"/>
    </location>
    <ligand>
        <name>[4Fe-4S] cluster</name>
        <dbReference type="ChEBI" id="CHEBI:49883"/>
    </ligand>
</feature>
<dbReference type="GO" id="GO:0046872">
    <property type="term" value="F:metal ion binding"/>
    <property type="evidence" value="ECO:0007669"/>
    <property type="project" value="UniProtKB-KW"/>
</dbReference>
<name>A0A1E5R9Y9_9ASCO</name>
<comment type="domain">
    <text evidence="9">The twin Cx2C motifs are involved in the recognition by the mitochondrial MIA40-ERV1 disulfide relay system. The formation of 2 disulfide bonds in the Cx2C motifs through dithiol/disulfide exchange reactions effectively traps the protein in the mitochondrial intermembrane space.</text>
</comment>
<gene>
    <name evidence="13" type="ORF">AWRI3579_g2539</name>
</gene>
<keyword evidence="4 9" id="KW-0963">Cytoplasm</keyword>
<dbReference type="GO" id="GO:0051539">
    <property type="term" value="F:4 iron, 4 sulfur cluster binding"/>
    <property type="evidence" value="ECO:0007669"/>
    <property type="project" value="UniProtKB-KW"/>
</dbReference>
<dbReference type="OrthoDB" id="311633at2759"/>
<dbReference type="Proteomes" id="UP000095728">
    <property type="component" value="Unassembled WGS sequence"/>
</dbReference>
<feature type="binding site" evidence="9">
    <location>
        <position position="360"/>
    </location>
    <ligand>
        <name>[4Fe-4S] cluster</name>
        <dbReference type="ChEBI" id="CHEBI:49883"/>
    </ligand>
</feature>
<keyword evidence="14" id="KW-1185">Reference proteome</keyword>
<reference evidence="14" key="1">
    <citation type="journal article" date="2016" name="Genome Announc.">
        <title>Genome sequences of three species of Hanseniaspora isolated from spontaneous wine fermentations.</title>
        <authorList>
            <person name="Sternes P.R."/>
            <person name="Lee D."/>
            <person name="Kutyna D.R."/>
            <person name="Borneman A.R."/>
        </authorList>
    </citation>
    <scope>NUCLEOTIDE SEQUENCE [LARGE SCALE GENOMIC DNA]</scope>
    <source>
        <strain evidence="14">AWRI3579</strain>
    </source>
</reference>
<feature type="short sequence motif" description="Cx2C motif 2" evidence="9">
    <location>
        <begin position="357"/>
        <end position="360"/>
    </location>
</feature>
<evidence type="ECO:0000313" key="14">
    <source>
        <dbReference type="Proteomes" id="UP000095728"/>
    </source>
</evidence>
<dbReference type="InterPro" id="IPR031838">
    <property type="entry name" value="Dre2_N"/>
</dbReference>
<evidence type="ECO:0000256" key="5">
    <source>
        <dbReference type="ARBA" id="ARBA00022723"/>
    </source>
</evidence>
<dbReference type="Gene3D" id="3.40.50.11000">
    <property type="entry name" value="Fe-S cluster assembly protein Dre2, N-terminal domain"/>
    <property type="match status" value="1"/>
</dbReference>
<feature type="binding site" evidence="9">
    <location>
        <position position="357"/>
    </location>
    <ligand>
        <name>[4Fe-4S] cluster</name>
        <dbReference type="ChEBI" id="CHEBI:49883"/>
    </ligand>
</feature>
<evidence type="ECO:0000313" key="13">
    <source>
        <dbReference type="EMBL" id="OEJ83720.1"/>
    </source>
</evidence>